<accession>A0A6G0JCT9</accession>
<dbReference type="Proteomes" id="UP000488956">
    <property type="component" value="Unassembled WGS sequence"/>
</dbReference>
<evidence type="ECO:0000313" key="3">
    <source>
        <dbReference type="Proteomes" id="UP000488956"/>
    </source>
</evidence>
<sequence length="112" mass="11514">MSSAPASFWPSGCVWASSSSLNSSLLVPAPSSWSSSSKRIPSSSPSVSESRASCQSLSPKLKSSSGSDPKRRSRLRASRKLSESKSSIETSCAARIEVDVVTADASGIGCSG</sequence>
<dbReference type="EMBL" id="QXFX01011455">
    <property type="protein sequence ID" value="KAE9053156.1"/>
    <property type="molecule type" value="Genomic_DNA"/>
</dbReference>
<name>A0A6G0JCT9_9STRA</name>
<evidence type="ECO:0000256" key="1">
    <source>
        <dbReference type="SAM" id="MobiDB-lite"/>
    </source>
</evidence>
<feature type="compositionally biased region" description="Low complexity" evidence="1">
    <location>
        <begin position="26"/>
        <end position="67"/>
    </location>
</feature>
<evidence type="ECO:0000313" key="2">
    <source>
        <dbReference type="EMBL" id="KAE9053156.1"/>
    </source>
</evidence>
<comment type="caution">
    <text evidence="2">The sequence shown here is derived from an EMBL/GenBank/DDBJ whole genome shotgun (WGS) entry which is preliminary data.</text>
</comment>
<organism evidence="2 3">
    <name type="scientific">Phytophthora fragariae</name>
    <dbReference type="NCBI Taxonomy" id="53985"/>
    <lineage>
        <taxon>Eukaryota</taxon>
        <taxon>Sar</taxon>
        <taxon>Stramenopiles</taxon>
        <taxon>Oomycota</taxon>
        <taxon>Peronosporomycetes</taxon>
        <taxon>Peronosporales</taxon>
        <taxon>Peronosporaceae</taxon>
        <taxon>Phytophthora</taxon>
    </lineage>
</organism>
<dbReference type="AlphaFoldDB" id="A0A6G0JCT9"/>
<feature type="region of interest" description="Disordered" evidence="1">
    <location>
        <begin position="26"/>
        <end position="89"/>
    </location>
</feature>
<reference evidence="2 3" key="1">
    <citation type="submission" date="2018-09" db="EMBL/GenBank/DDBJ databases">
        <title>Genomic investigation of the strawberry pathogen Phytophthora fragariae indicates pathogenicity is determined by transcriptional variation in three key races.</title>
        <authorList>
            <person name="Adams T.M."/>
            <person name="Armitage A.D."/>
            <person name="Sobczyk M.K."/>
            <person name="Bates H.J."/>
            <person name="Dunwell J.M."/>
            <person name="Nellist C.F."/>
            <person name="Harrison R.J."/>
        </authorList>
    </citation>
    <scope>NUCLEOTIDE SEQUENCE [LARGE SCALE GENOMIC DNA]</scope>
    <source>
        <strain evidence="2 3">ONT-3</strain>
    </source>
</reference>
<gene>
    <name evidence="2" type="ORF">PF010_g33026</name>
</gene>
<proteinExistence type="predicted"/>
<protein>
    <submittedName>
        <fullName evidence="2">Uncharacterized protein</fullName>
    </submittedName>
</protein>